<dbReference type="InterPro" id="IPR046341">
    <property type="entry name" value="SET_dom_sf"/>
</dbReference>
<dbReference type="PANTHER" id="PTHR13271:SF151">
    <property type="entry name" value="SET DOMAIN-CONTAINING PROTEIN 4"/>
    <property type="match status" value="1"/>
</dbReference>
<dbReference type="InterPro" id="IPR050600">
    <property type="entry name" value="SETD3_SETD6_MTase"/>
</dbReference>
<dbReference type="Pfam" id="PF00856">
    <property type="entry name" value="SET"/>
    <property type="match status" value="1"/>
</dbReference>
<evidence type="ECO:0000259" key="1">
    <source>
        <dbReference type="PROSITE" id="PS50280"/>
    </source>
</evidence>
<dbReference type="AlphaFoldDB" id="A0A4P9YC84"/>
<dbReference type="CDD" id="cd19177">
    <property type="entry name" value="SET_SETD4"/>
    <property type="match status" value="1"/>
</dbReference>
<reference evidence="3" key="1">
    <citation type="journal article" date="2018" name="Nat. Microbiol.">
        <title>Leveraging single-cell genomics to expand the fungal tree of life.</title>
        <authorList>
            <person name="Ahrendt S.R."/>
            <person name="Quandt C.A."/>
            <person name="Ciobanu D."/>
            <person name="Clum A."/>
            <person name="Salamov A."/>
            <person name="Andreopoulos B."/>
            <person name="Cheng J.F."/>
            <person name="Woyke T."/>
            <person name="Pelin A."/>
            <person name="Henrissat B."/>
            <person name="Reynolds N.K."/>
            <person name="Benny G.L."/>
            <person name="Smith M.E."/>
            <person name="James T.Y."/>
            <person name="Grigoriev I.V."/>
        </authorList>
    </citation>
    <scope>NUCLEOTIDE SEQUENCE [LARGE SCALE GENOMIC DNA]</scope>
    <source>
        <strain evidence="3">CSF55</strain>
    </source>
</reference>
<gene>
    <name evidence="2" type="ORF">ROZALSC1DRAFT_31205</name>
</gene>
<dbReference type="Gene3D" id="3.90.1410.10">
    <property type="entry name" value="set domain protein methyltransferase, domain 1"/>
    <property type="match status" value="1"/>
</dbReference>
<sequence>MFSFSDIFSPNLEIFEFSDTGRGLRAKNDIAENEILFSISLDNVLSRKTVLHSLDLKAKEYVQNLKTEDLLSSYICIERNKSESFWKPYFDTLPSCSDLAQIYLADFKDILPEYVKNKIVAKNETFRASFETLKKINPNVDYKQFLEASLLGTQKILLNINKDALSKNDSISMIPFFDMFNHSPNVSVDTKVENNTFQIITKTPYKSGEQVFINYGSHDNWTLLLEYGFTISSNPMHQVRLDDILLQYLKSNKETFQFIEKIGLLNEYFVSKNEIGWRLQTVVLLTQYTHENIDLAATLPIVMNNRKTFEESFGKRVFKGSKNNGSYIEAMKISERVKVVIKKAVEIKLAQLKEKLNSIENIKYIEMVKNVYKEECSILSPILNVRDLEDIYT</sequence>
<dbReference type="SUPFAM" id="SSF82199">
    <property type="entry name" value="SET domain"/>
    <property type="match status" value="1"/>
</dbReference>
<dbReference type="PANTHER" id="PTHR13271">
    <property type="entry name" value="UNCHARACTERIZED PUTATIVE METHYLTRANSFERASE"/>
    <property type="match status" value="1"/>
</dbReference>
<dbReference type="InterPro" id="IPR044429">
    <property type="entry name" value="SETD4_SET"/>
</dbReference>
<dbReference type="Proteomes" id="UP000281549">
    <property type="component" value="Unassembled WGS sequence"/>
</dbReference>
<proteinExistence type="predicted"/>
<name>A0A4P9YC84_ROZAC</name>
<feature type="domain" description="SET" evidence="1">
    <location>
        <begin position="10"/>
        <end position="216"/>
    </location>
</feature>
<evidence type="ECO:0000313" key="3">
    <source>
        <dbReference type="Proteomes" id="UP000281549"/>
    </source>
</evidence>
<protein>
    <submittedName>
        <fullName evidence="2">SET domain-containing protein</fullName>
    </submittedName>
</protein>
<accession>A0A4P9YC84</accession>
<dbReference type="PROSITE" id="PS50280">
    <property type="entry name" value="SET"/>
    <property type="match status" value="1"/>
</dbReference>
<evidence type="ECO:0000313" key="2">
    <source>
        <dbReference type="EMBL" id="RKP16953.1"/>
    </source>
</evidence>
<dbReference type="GO" id="GO:0016279">
    <property type="term" value="F:protein-lysine N-methyltransferase activity"/>
    <property type="evidence" value="ECO:0007669"/>
    <property type="project" value="InterPro"/>
</dbReference>
<dbReference type="EMBL" id="ML006121">
    <property type="protein sequence ID" value="RKP16953.1"/>
    <property type="molecule type" value="Genomic_DNA"/>
</dbReference>
<dbReference type="InterPro" id="IPR001214">
    <property type="entry name" value="SET_dom"/>
</dbReference>
<organism evidence="2 3">
    <name type="scientific">Rozella allomycis (strain CSF55)</name>
    <dbReference type="NCBI Taxonomy" id="988480"/>
    <lineage>
        <taxon>Eukaryota</taxon>
        <taxon>Fungi</taxon>
        <taxon>Fungi incertae sedis</taxon>
        <taxon>Cryptomycota</taxon>
        <taxon>Cryptomycota incertae sedis</taxon>
        <taxon>Rozella</taxon>
    </lineage>
</organism>